<dbReference type="Proteomes" id="UP000321820">
    <property type="component" value="Chromosome"/>
</dbReference>
<dbReference type="CDD" id="cd06577">
    <property type="entry name" value="PASTA_pknB"/>
    <property type="match status" value="2"/>
</dbReference>
<dbReference type="RefSeq" id="WP_147646839.1">
    <property type="nucleotide sequence ID" value="NZ_CP042806.1"/>
</dbReference>
<gene>
    <name evidence="2" type="ORF">FTW19_06340</name>
</gene>
<accession>A0A5B9E6K8</accession>
<dbReference type="OrthoDB" id="117799at2"/>
<dbReference type="InterPro" id="IPR005543">
    <property type="entry name" value="PASTA_dom"/>
</dbReference>
<reference evidence="2 3" key="1">
    <citation type="submission" date="2019-08" db="EMBL/GenBank/DDBJ databases">
        <title>Complete genome sequence of Terriglobus albidus strain ORNL.</title>
        <authorList>
            <person name="Podar M."/>
        </authorList>
    </citation>
    <scope>NUCLEOTIDE SEQUENCE [LARGE SCALE GENOMIC DNA]</scope>
    <source>
        <strain evidence="2 3">ORNL</strain>
    </source>
</reference>
<feature type="domain" description="PASTA" evidence="1">
    <location>
        <begin position="38"/>
        <end position="104"/>
    </location>
</feature>
<evidence type="ECO:0000313" key="3">
    <source>
        <dbReference type="Proteomes" id="UP000321820"/>
    </source>
</evidence>
<feature type="domain" description="PASTA" evidence="1">
    <location>
        <begin position="105"/>
        <end position="173"/>
    </location>
</feature>
<dbReference type="KEGG" id="talb:FTW19_06340"/>
<feature type="domain" description="PASTA" evidence="1">
    <location>
        <begin position="175"/>
        <end position="258"/>
    </location>
</feature>
<dbReference type="PROSITE" id="PS51178">
    <property type="entry name" value="PASTA"/>
    <property type="match status" value="3"/>
</dbReference>
<organism evidence="2 3">
    <name type="scientific">Terriglobus albidus</name>
    <dbReference type="NCBI Taxonomy" id="1592106"/>
    <lineage>
        <taxon>Bacteria</taxon>
        <taxon>Pseudomonadati</taxon>
        <taxon>Acidobacteriota</taxon>
        <taxon>Terriglobia</taxon>
        <taxon>Terriglobales</taxon>
        <taxon>Acidobacteriaceae</taxon>
        <taxon>Terriglobus</taxon>
    </lineage>
</organism>
<evidence type="ECO:0000259" key="1">
    <source>
        <dbReference type="PROSITE" id="PS51178"/>
    </source>
</evidence>
<name>A0A5B9E6K8_9BACT</name>
<dbReference type="Gene3D" id="3.30.10.20">
    <property type="match status" value="3"/>
</dbReference>
<dbReference type="Pfam" id="PF03793">
    <property type="entry name" value="PASTA"/>
    <property type="match status" value="2"/>
</dbReference>
<evidence type="ECO:0000313" key="2">
    <source>
        <dbReference type="EMBL" id="QEE27648.1"/>
    </source>
</evidence>
<dbReference type="EMBL" id="CP042806">
    <property type="protein sequence ID" value="QEE27648.1"/>
    <property type="molecule type" value="Genomic_DNA"/>
</dbReference>
<dbReference type="SMART" id="SM00740">
    <property type="entry name" value="PASTA"/>
    <property type="match status" value="3"/>
</dbReference>
<sequence length="258" mass="27364">MKLRTTMIRFFRILLGAVAMMTVALLSAFITMRLAIHGREVQIPNFAGMTYEEAAAKARGTGLNMTLENRYYSAVVPAGRVLQQYPVAGVRVRRSWQVRVTQSLGPQRVTIPNAVGMPLREASVTLRRGSLELGSLAHLPIAGEADYVLAQSPPPNAEGVDKPAVSLLLSEEEDAEPKAWVMPNLSGLTLTEAGARVSAMGLHIAYAQEAATAIPAIPSVGATPAPQPVKVMGTVIAQSPAPGSRVTAADPVKLTVVH</sequence>
<protein>
    <submittedName>
        <fullName evidence="2">PASTA domain-containing protein</fullName>
    </submittedName>
</protein>
<dbReference type="AlphaFoldDB" id="A0A5B9E6K8"/>
<keyword evidence="3" id="KW-1185">Reference proteome</keyword>
<proteinExistence type="predicted"/>